<dbReference type="PANTHER" id="PTHR43777">
    <property type="entry name" value="MOLYBDENUM COFACTOR CYTIDYLYLTRANSFERASE"/>
    <property type="match status" value="1"/>
</dbReference>
<dbReference type="RefSeq" id="WP_305996680.1">
    <property type="nucleotide sequence ID" value="NZ_JAVALS010000006.1"/>
</dbReference>
<evidence type="ECO:0000259" key="1">
    <source>
        <dbReference type="Pfam" id="PF12804"/>
    </source>
</evidence>
<organism evidence="2 3">
    <name type="scientific">Arthrobacter horti</name>
    <dbReference type="NCBI Taxonomy" id="3068273"/>
    <lineage>
        <taxon>Bacteria</taxon>
        <taxon>Bacillati</taxon>
        <taxon>Actinomycetota</taxon>
        <taxon>Actinomycetes</taxon>
        <taxon>Micrococcales</taxon>
        <taxon>Micrococcaceae</taxon>
        <taxon>Arthrobacter</taxon>
    </lineage>
</organism>
<evidence type="ECO:0000313" key="2">
    <source>
        <dbReference type="EMBL" id="MDP5227629.1"/>
    </source>
</evidence>
<accession>A0ABT9IR73</accession>
<protein>
    <submittedName>
        <fullName evidence="2">Nucleotidyltransferase family protein</fullName>
    </submittedName>
</protein>
<proteinExistence type="predicted"/>
<dbReference type="InterPro" id="IPR029044">
    <property type="entry name" value="Nucleotide-diphossugar_trans"/>
</dbReference>
<comment type="caution">
    <text evidence="2">The sequence shown here is derived from an EMBL/GenBank/DDBJ whole genome shotgun (WGS) entry which is preliminary data.</text>
</comment>
<dbReference type="SUPFAM" id="SSF53448">
    <property type="entry name" value="Nucleotide-diphospho-sugar transferases"/>
    <property type="match status" value="1"/>
</dbReference>
<evidence type="ECO:0000313" key="3">
    <source>
        <dbReference type="Proteomes" id="UP001232725"/>
    </source>
</evidence>
<feature type="domain" description="MobA-like NTP transferase" evidence="1">
    <location>
        <begin position="9"/>
        <end position="172"/>
    </location>
</feature>
<gene>
    <name evidence="2" type="ORF">Q9R02_10730</name>
</gene>
<dbReference type="CDD" id="cd04182">
    <property type="entry name" value="GT_2_like_f"/>
    <property type="match status" value="1"/>
</dbReference>
<keyword evidence="3" id="KW-1185">Reference proteome</keyword>
<dbReference type="Pfam" id="PF12804">
    <property type="entry name" value="NTP_transf_3"/>
    <property type="match status" value="1"/>
</dbReference>
<dbReference type="Gene3D" id="3.90.550.10">
    <property type="entry name" value="Spore Coat Polysaccharide Biosynthesis Protein SpsA, Chain A"/>
    <property type="match status" value="1"/>
</dbReference>
<dbReference type="EMBL" id="JAVALS010000006">
    <property type="protein sequence ID" value="MDP5227629.1"/>
    <property type="molecule type" value="Genomic_DNA"/>
</dbReference>
<dbReference type="InterPro" id="IPR025877">
    <property type="entry name" value="MobA-like_NTP_Trfase"/>
</dbReference>
<reference evidence="2 3" key="1">
    <citation type="submission" date="2023-08" db="EMBL/GenBank/DDBJ databases">
        <title>Arthrobacter horti sp. nov., isolated from forest soil.</title>
        <authorList>
            <person name="Park M."/>
        </authorList>
    </citation>
    <scope>NUCLEOTIDE SEQUENCE [LARGE SCALE GENOMIC DNA]</scope>
    <source>
        <strain evidence="2 3">YJM1</strain>
    </source>
</reference>
<dbReference type="PANTHER" id="PTHR43777:SF1">
    <property type="entry name" value="MOLYBDENUM COFACTOR CYTIDYLYLTRANSFERASE"/>
    <property type="match status" value="1"/>
</dbReference>
<dbReference type="Proteomes" id="UP001232725">
    <property type="component" value="Unassembled WGS sequence"/>
</dbReference>
<name>A0ABT9IR73_9MICC</name>
<sequence>MNDTSRTTAVLLAAGAGTRLGLGPKALLKRRGTALVEHLAAVLHDGGCSRVVVVLGAQAERVRREASLDGCTVVVNPAWEEGMGTSLRAGLGAVPAGENALVALVDQPALAVEAVRAVLGAHRPGQVTAAAYPDPDGALRRGHPVLFDASLLARVAASASGDEGARRFLQTHAGLVALVDCGAWGDGRDVDTPEDLRLLEPDPGS</sequence>